<dbReference type="PIRSF" id="PIRSF002849">
    <property type="entry name" value="AAA_ATPase_chaperone_MoxR_prd"/>
    <property type="match status" value="1"/>
</dbReference>
<dbReference type="Pfam" id="PF17863">
    <property type="entry name" value="AAA_lid_2"/>
    <property type="match status" value="1"/>
</dbReference>
<accession>A0A934S6D3</accession>
<dbReference type="SUPFAM" id="SSF52540">
    <property type="entry name" value="P-loop containing nucleoside triphosphate hydrolases"/>
    <property type="match status" value="1"/>
</dbReference>
<evidence type="ECO:0000256" key="2">
    <source>
        <dbReference type="ARBA" id="ARBA00022840"/>
    </source>
</evidence>
<keyword evidence="1" id="KW-0547">Nucleotide-binding</keyword>
<sequence length="336" mass="36532">MSQSATAELSASDLAKSLASAHQKLRTEIRKRVVGQDETLDLMMLALLCGGHALLLGVPGVGKTLMASSMAQALKLDFRRVQFTPDLMPADITGGEVLEEDPTSRSYSRRFLPGPVFTNFLLADEINRTPPKTQAALLQAMQEKQVSIGRETHSLQPPFVVLATQNPIEMEGTYPLPEAQLDRFLFCIRVGYPTEAEEMEIVRETTSAAGGPIEAVMTPEEIITLQGLVRGVPVSEEVVRHAVRLVGATRPNTPAAVKEVTDYLEVGAGPRASQTLILAAKARALMAGRVHVDFADVRALATPVLRHRLVLNFKSRAESLDTDALVKRLLDKIPTP</sequence>
<reference evidence="6" key="1">
    <citation type="submission" date="2021-01" db="EMBL/GenBank/DDBJ databases">
        <title>Modified the classification status of verrucomicrobia.</title>
        <authorList>
            <person name="Feng X."/>
        </authorList>
    </citation>
    <scope>NUCLEOTIDE SEQUENCE</scope>
    <source>
        <strain evidence="6">KCTC 22041</strain>
    </source>
</reference>
<evidence type="ECO:0000313" key="6">
    <source>
        <dbReference type="EMBL" id="MBK1881611.1"/>
    </source>
</evidence>
<dbReference type="CDD" id="cd00009">
    <property type="entry name" value="AAA"/>
    <property type="match status" value="1"/>
</dbReference>
<dbReference type="InterPro" id="IPR041628">
    <property type="entry name" value="ChlI/MoxR_AAA_lid"/>
</dbReference>
<dbReference type="Proteomes" id="UP000603141">
    <property type="component" value="Unassembled WGS sequence"/>
</dbReference>
<dbReference type="RefSeq" id="WP_200267971.1">
    <property type="nucleotide sequence ID" value="NZ_JAENIJ010000004.1"/>
</dbReference>
<evidence type="ECO:0000256" key="1">
    <source>
        <dbReference type="ARBA" id="ARBA00022741"/>
    </source>
</evidence>
<dbReference type="AlphaFoldDB" id="A0A934S6D3"/>
<gene>
    <name evidence="6" type="ORF">JIN85_04250</name>
</gene>
<keyword evidence="7" id="KW-1185">Reference proteome</keyword>
<organism evidence="6 7">
    <name type="scientific">Luteolibacter pohnpeiensis</name>
    <dbReference type="NCBI Taxonomy" id="454153"/>
    <lineage>
        <taxon>Bacteria</taxon>
        <taxon>Pseudomonadati</taxon>
        <taxon>Verrucomicrobiota</taxon>
        <taxon>Verrucomicrobiia</taxon>
        <taxon>Verrucomicrobiales</taxon>
        <taxon>Verrucomicrobiaceae</taxon>
        <taxon>Luteolibacter</taxon>
    </lineage>
</organism>
<dbReference type="Gene3D" id="1.10.8.80">
    <property type="entry name" value="Magnesium chelatase subunit I, C-Terminal domain"/>
    <property type="match status" value="1"/>
</dbReference>
<comment type="caution">
    <text evidence="6">The sequence shown here is derived from an EMBL/GenBank/DDBJ whole genome shotgun (WGS) entry which is preliminary data.</text>
</comment>
<feature type="domain" description="ATPase AAA-3" evidence="4">
    <location>
        <begin position="52"/>
        <end position="186"/>
    </location>
</feature>
<dbReference type="Gene3D" id="3.40.50.300">
    <property type="entry name" value="P-loop containing nucleotide triphosphate hydrolases"/>
    <property type="match status" value="1"/>
</dbReference>
<dbReference type="Pfam" id="PF07726">
    <property type="entry name" value="AAA_3"/>
    <property type="match status" value="1"/>
</dbReference>
<comment type="similarity">
    <text evidence="3">Belongs to the MoxR family.</text>
</comment>
<protein>
    <submittedName>
        <fullName evidence="6">MoxR family ATPase</fullName>
    </submittedName>
</protein>
<dbReference type="PANTHER" id="PTHR42759:SF1">
    <property type="entry name" value="MAGNESIUM-CHELATASE SUBUNIT CHLD"/>
    <property type="match status" value="1"/>
</dbReference>
<dbReference type="FunFam" id="3.40.50.300:FF:000640">
    <property type="entry name" value="MoxR family ATPase"/>
    <property type="match status" value="1"/>
</dbReference>
<dbReference type="InterPro" id="IPR050764">
    <property type="entry name" value="CbbQ/NirQ/NorQ/GpvN"/>
</dbReference>
<dbReference type="InterPro" id="IPR027417">
    <property type="entry name" value="P-loop_NTPase"/>
</dbReference>
<dbReference type="PANTHER" id="PTHR42759">
    <property type="entry name" value="MOXR FAMILY PROTEIN"/>
    <property type="match status" value="1"/>
</dbReference>
<evidence type="ECO:0000259" key="4">
    <source>
        <dbReference type="Pfam" id="PF07726"/>
    </source>
</evidence>
<dbReference type="GO" id="GO:0005524">
    <property type="term" value="F:ATP binding"/>
    <property type="evidence" value="ECO:0007669"/>
    <property type="project" value="UniProtKB-KW"/>
</dbReference>
<dbReference type="InterPro" id="IPR011703">
    <property type="entry name" value="ATPase_AAA-3"/>
</dbReference>
<dbReference type="GO" id="GO:0016887">
    <property type="term" value="F:ATP hydrolysis activity"/>
    <property type="evidence" value="ECO:0007669"/>
    <property type="project" value="InterPro"/>
</dbReference>
<evidence type="ECO:0000256" key="3">
    <source>
        <dbReference type="ARBA" id="ARBA00061607"/>
    </source>
</evidence>
<dbReference type="EMBL" id="JAENIJ010000004">
    <property type="protein sequence ID" value="MBK1881611.1"/>
    <property type="molecule type" value="Genomic_DNA"/>
</dbReference>
<keyword evidence="2" id="KW-0067">ATP-binding</keyword>
<proteinExistence type="inferred from homology"/>
<name>A0A934S6D3_9BACT</name>
<evidence type="ECO:0000259" key="5">
    <source>
        <dbReference type="Pfam" id="PF17863"/>
    </source>
</evidence>
<feature type="domain" description="ChlI/MoxR AAA lid" evidence="5">
    <location>
        <begin position="261"/>
        <end position="327"/>
    </location>
</feature>
<evidence type="ECO:0000313" key="7">
    <source>
        <dbReference type="Proteomes" id="UP000603141"/>
    </source>
</evidence>